<evidence type="ECO:0000313" key="3">
    <source>
        <dbReference type="EMBL" id="RVE67963.1"/>
    </source>
</evidence>
<name>A0A3S2M4S9_ORYJA</name>
<evidence type="ECO:0000256" key="1">
    <source>
        <dbReference type="SAM" id="MobiDB-lite"/>
    </source>
</evidence>
<feature type="region of interest" description="Disordered" evidence="1">
    <location>
        <begin position="1"/>
        <end position="26"/>
    </location>
</feature>
<proteinExistence type="predicted"/>
<feature type="transmembrane region" description="Helical" evidence="2">
    <location>
        <begin position="30"/>
        <end position="55"/>
    </location>
</feature>
<feature type="compositionally biased region" description="Polar residues" evidence="1">
    <location>
        <begin position="8"/>
        <end position="17"/>
    </location>
</feature>
<keyword evidence="4" id="KW-1185">Reference proteome</keyword>
<reference evidence="3 4" key="1">
    <citation type="submission" date="2018-11" db="EMBL/GenBank/DDBJ databases">
        <authorList>
            <person name="Lopez-Roques C."/>
            <person name="Donnadieu C."/>
            <person name="Bouchez O."/>
            <person name="Klopp C."/>
            <person name="Cabau C."/>
            <person name="Zahm M."/>
        </authorList>
    </citation>
    <scope>NUCLEOTIDE SEQUENCE [LARGE SCALE GENOMIC DNA]</scope>
    <source>
        <strain evidence="3">RS831</strain>
        <tissue evidence="3">Whole body</tissue>
    </source>
</reference>
<evidence type="ECO:0000313" key="4">
    <source>
        <dbReference type="Proteomes" id="UP000283210"/>
    </source>
</evidence>
<evidence type="ECO:0000256" key="2">
    <source>
        <dbReference type="SAM" id="Phobius"/>
    </source>
</evidence>
<keyword evidence="2" id="KW-0812">Transmembrane</keyword>
<feature type="compositionally biased region" description="Basic residues" evidence="1">
    <location>
        <begin position="59"/>
        <end position="76"/>
    </location>
</feature>
<reference evidence="3 4" key="2">
    <citation type="submission" date="2019-01" db="EMBL/GenBank/DDBJ databases">
        <title>A chromosome length genome reference of the Java medaka (oryzias javanicus).</title>
        <authorList>
            <person name="Herpin A."/>
            <person name="Takehana Y."/>
            <person name="Naruse K."/>
            <person name="Ansai S."/>
            <person name="Kawaguchi M."/>
        </authorList>
    </citation>
    <scope>NUCLEOTIDE SEQUENCE [LARGE SCALE GENOMIC DNA]</scope>
    <source>
        <strain evidence="3">RS831</strain>
        <tissue evidence="3">Whole body</tissue>
    </source>
</reference>
<accession>A0A3S2M4S9</accession>
<feature type="region of interest" description="Disordered" evidence="1">
    <location>
        <begin position="57"/>
        <end position="76"/>
    </location>
</feature>
<sequence length="76" mass="8200">MAEVLQGGNVSSRTSCPSCIEGSPSRSSGIIPGIVAAAIFITFLLSLYAVLWRCMTSPRQRKRSKARARMKKSSPV</sequence>
<keyword evidence="2" id="KW-1133">Transmembrane helix</keyword>
<keyword evidence="2" id="KW-0472">Membrane</keyword>
<dbReference type="EMBL" id="CM012445">
    <property type="protein sequence ID" value="RVE67963.1"/>
    <property type="molecule type" value="Genomic_DNA"/>
</dbReference>
<dbReference type="AlphaFoldDB" id="A0A3S2M4S9"/>
<protein>
    <submittedName>
        <fullName evidence="3">Uncharacterized protein</fullName>
    </submittedName>
</protein>
<gene>
    <name evidence="3" type="ORF">OJAV_G00086800</name>
</gene>
<organism evidence="3 4">
    <name type="scientific">Oryzias javanicus</name>
    <name type="common">Javanese ricefish</name>
    <name type="synonym">Aplocheilus javanicus</name>
    <dbReference type="NCBI Taxonomy" id="123683"/>
    <lineage>
        <taxon>Eukaryota</taxon>
        <taxon>Metazoa</taxon>
        <taxon>Chordata</taxon>
        <taxon>Craniata</taxon>
        <taxon>Vertebrata</taxon>
        <taxon>Euteleostomi</taxon>
        <taxon>Actinopterygii</taxon>
        <taxon>Neopterygii</taxon>
        <taxon>Teleostei</taxon>
        <taxon>Neoteleostei</taxon>
        <taxon>Acanthomorphata</taxon>
        <taxon>Ovalentaria</taxon>
        <taxon>Atherinomorphae</taxon>
        <taxon>Beloniformes</taxon>
        <taxon>Adrianichthyidae</taxon>
        <taxon>Oryziinae</taxon>
        <taxon>Oryzias</taxon>
    </lineage>
</organism>
<dbReference type="Proteomes" id="UP000283210">
    <property type="component" value="Chromosome 9"/>
</dbReference>